<sequence>MENCKKTLAVWAFFEMLPAKGDDDRPYCKCKKCGAEYLSSSSYGTGNLKWHIKSCYKLFGEYEYLKGMVNLMVDSTTLMLRSWESRIENEAGIANIKIDEDLRSLSADIISRACFGSNYSQGEEIFLKLNTLQRIMSKGNVGVPGFRYDSFRDNFIVDNCKNIYFAGHETTAITASWSLMLLAAHPEWQARARTELTMVIQETLRLYPPAAFVIREALENITFKDIMISKGINVQIPIPILQRHCDLWGSDAHKFNPERFAHGIVGACKTPQAYLPFGVGSRVCAGQHFAMTELKVILSLILSKFCFSLSPAYHHSPAFRLVIVPEHGVTLRVRKA</sequence>
<evidence type="ECO:0000256" key="3">
    <source>
        <dbReference type="ARBA" id="ARBA00022617"/>
    </source>
</evidence>
<dbReference type="GO" id="GO:0020037">
    <property type="term" value="F:heme binding"/>
    <property type="evidence" value="ECO:0007669"/>
    <property type="project" value="InterPro"/>
</dbReference>
<dbReference type="GO" id="GO:0016020">
    <property type="term" value="C:membrane"/>
    <property type="evidence" value="ECO:0007669"/>
    <property type="project" value="UniProtKB-SubCell"/>
</dbReference>
<keyword evidence="7 11" id="KW-0560">Oxidoreductase</keyword>
<dbReference type="EMBL" id="OIVN01005113">
    <property type="protein sequence ID" value="SPD20953.1"/>
    <property type="molecule type" value="Genomic_DNA"/>
</dbReference>
<gene>
    <name evidence="12" type="ORF">FSB_LOCUS48835</name>
</gene>
<dbReference type="GO" id="GO:0016705">
    <property type="term" value="F:oxidoreductase activity, acting on paired donors, with incorporation or reduction of molecular oxygen"/>
    <property type="evidence" value="ECO:0007669"/>
    <property type="project" value="InterPro"/>
</dbReference>
<keyword evidence="4" id="KW-0812">Transmembrane</keyword>
<evidence type="ECO:0008006" key="13">
    <source>
        <dbReference type="Google" id="ProtNLM"/>
    </source>
</evidence>
<dbReference type="InterPro" id="IPR017972">
    <property type="entry name" value="Cyt_P450_CS"/>
</dbReference>
<dbReference type="Gene3D" id="1.10.630.10">
    <property type="entry name" value="Cytochrome P450"/>
    <property type="match status" value="1"/>
</dbReference>
<evidence type="ECO:0000256" key="1">
    <source>
        <dbReference type="ARBA" id="ARBA00004167"/>
    </source>
</evidence>
<keyword evidence="3 11" id="KW-0349">Heme</keyword>
<keyword evidence="6" id="KW-1133">Transmembrane helix</keyword>
<dbReference type="InterPro" id="IPR050665">
    <property type="entry name" value="Cytochrome_P450_Monooxygen"/>
</dbReference>
<evidence type="ECO:0000256" key="10">
    <source>
        <dbReference type="ARBA" id="ARBA00023136"/>
    </source>
</evidence>
<dbReference type="GO" id="GO:0005506">
    <property type="term" value="F:iron ion binding"/>
    <property type="evidence" value="ECO:0007669"/>
    <property type="project" value="InterPro"/>
</dbReference>
<evidence type="ECO:0000256" key="8">
    <source>
        <dbReference type="ARBA" id="ARBA00023004"/>
    </source>
</evidence>
<evidence type="ECO:0000256" key="2">
    <source>
        <dbReference type="ARBA" id="ARBA00010617"/>
    </source>
</evidence>
<dbReference type="PROSITE" id="PS00086">
    <property type="entry name" value="CYTOCHROME_P450"/>
    <property type="match status" value="1"/>
</dbReference>
<dbReference type="PANTHER" id="PTHR24282">
    <property type="entry name" value="CYTOCHROME P450 FAMILY MEMBER"/>
    <property type="match status" value="1"/>
</dbReference>
<evidence type="ECO:0000256" key="4">
    <source>
        <dbReference type="ARBA" id="ARBA00022692"/>
    </source>
</evidence>
<dbReference type="SUPFAM" id="SSF48264">
    <property type="entry name" value="Cytochrome P450"/>
    <property type="match status" value="1"/>
</dbReference>
<accession>A0A2N9IA48</accession>
<proteinExistence type="inferred from homology"/>
<comment type="subcellular location">
    <subcellularLocation>
        <location evidence="1">Membrane</location>
        <topology evidence="1">Single-pass membrane protein</topology>
    </subcellularLocation>
</comment>
<dbReference type="AlphaFoldDB" id="A0A2N9IA48"/>
<evidence type="ECO:0000256" key="5">
    <source>
        <dbReference type="ARBA" id="ARBA00022723"/>
    </source>
</evidence>
<evidence type="ECO:0000256" key="7">
    <source>
        <dbReference type="ARBA" id="ARBA00023002"/>
    </source>
</evidence>
<dbReference type="Pfam" id="PF00067">
    <property type="entry name" value="p450"/>
    <property type="match status" value="1"/>
</dbReference>
<keyword evidence="10" id="KW-0472">Membrane</keyword>
<dbReference type="SMART" id="SM00614">
    <property type="entry name" value="ZnF_BED"/>
    <property type="match status" value="1"/>
</dbReference>
<keyword evidence="9 11" id="KW-0503">Monooxygenase</keyword>
<evidence type="ECO:0000313" key="12">
    <source>
        <dbReference type="EMBL" id="SPD20953.1"/>
    </source>
</evidence>
<reference evidence="12" key="1">
    <citation type="submission" date="2018-02" db="EMBL/GenBank/DDBJ databases">
        <authorList>
            <person name="Cohen D.B."/>
            <person name="Kent A.D."/>
        </authorList>
    </citation>
    <scope>NUCLEOTIDE SEQUENCE</scope>
</reference>
<dbReference type="PRINTS" id="PR00385">
    <property type="entry name" value="P450"/>
</dbReference>
<dbReference type="InterPro" id="IPR001128">
    <property type="entry name" value="Cyt_P450"/>
</dbReference>
<evidence type="ECO:0000256" key="11">
    <source>
        <dbReference type="RuleBase" id="RU000461"/>
    </source>
</evidence>
<evidence type="ECO:0000256" key="6">
    <source>
        <dbReference type="ARBA" id="ARBA00022989"/>
    </source>
</evidence>
<protein>
    <recommendedName>
        <fullName evidence="13">BED-type domain-containing protein</fullName>
    </recommendedName>
</protein>
<dbReference type="GO" id="GO:0004497">
    <property type="term" value="F:monooxygenase activity"/>
    <property type="evidence" value="ECO:0007669"/>
    <property type="project" value="UniProtKB-KW"/>
</dbReference>
<organism evidence="12">
    <name type="scientific">Fagus sylvatica</name>
    <name type="common">Beechnut</name>
    <dbReference type="NCBI Taxonomy" id="28930"/>
    <lineage>
        <taxon>Eukaryota</taxon>
        <taxon>Viridiplantae</taxon>
        <taxon>Streptophyta</taxon>
        <taxon>Embryophyta</taxon>
        <taxon>Tracheophyta</taxon>
        <taxon>Spermatophyta</taxon>
        <taxon>Magnoliopsida</taxon>
        <taxon>eudicotyledons</taxon>
        <taxon>Gunneridae</taxon>
        <taxon>Pentapetalae</taxon>
        <taxon>rosids</taxon>
        <taxon>fabids</taxon>
        <taxon>Fagales</taxon>
        <taxon>Fagaceae</taxon>
        <taxon>Fagus</taxon>
    </lineage>
</organism>
<name>A0A2N9IA48_FAGSY</name>
<dbReference type="InterPro" id="IPR036396">
    <property type="entry name" value="Cyt_P450_sf"/>
</dbReference>
<keyword evidence="8 11" id="KW-0408">Iron</keyword>
<evidence type="ECO:0000256" key="9">
    <source>
        <dbReference type="ARBA" id="ARBA00023033"/>
    </source>
</evidence>
<comment type="similarity">
    <text evidence="2 11">Belongs to the cytochrome P450 family.</text>
</comment>
<dbReference type="PANTHER" id="PTHR24282:SF26">
    <property type="entry name" value="CYTOCHROME P450"/>
    <property type="match status" value="1"/>
</dbReference>
<keyword evidence="5 11" id="KW-0479">Metal-binding</keyword>